<dbReference type="NCBIfam" id="TIGR01499">
    <property type="entry name" value="folC"/>
    <property type="match status" value="1"/>
</dbReference>
<protein>
    <recommendedName>
        <fullName evidence="3">tetrahydrofolate synthase</fullName>
        <ecNumber evidence="3">6.3.2.17</ecNumber>
    </recommendedName>
    <alternativeName>
        <fullName evidence="9">Tetrahydrofolylpolyglutamate synthase</fullName>
    </alternativeName>
</protein>
<accession>A0A1R4G680</accession>
<evidence type="ECO:0000256" key="5">
    <source>
        <dbReference type="ARBA" id="ARBA00022723"/>
    </source>
</evidence>
<dbReference type="GO" id="GO:0004326">
    <property type="term" value="F:tetrahydrofolylpolyglutamate synthase activity"/>
    <property type="evidence" value="ECO:0007669"/>
    <property type="project" value="UniProtKB-EC"/>
</dbReference>
<dbReference type="Pfam" id="PF02875">
    <property type="entry name" value="Mur_ligase_C"/>
    <property type="match status" value="1"/>
</dbReference>
<dbReference type="PIRSF" id="PIRSF001563">
    <property type="entry name" value="Folylpolyglu_synth"/>
    <property type="match status" value="1"/>
</dbReference>
<gene>
    <name evidence="14" type="ORF">CZ674_09170</name>
</gene>
<evidence type="ECO:0000256" key="4">
    <source>
        <dbReference type="ARBA" id="ARBA00022598"/>
    </source>
</evidence>
<dbReference type="InterPro" id="IPR001645">
    <property type="entry name" value="Folylpolyglutamate_synth"/>
</dbReference>
<evidence type="ECO:0000256" key="3">
    <source>
        <dbReference type="ARBA" id="ARBA00013025"/>
    </source>
</evidence>
<dbReference type="PANTHER" id="PTHR11136">
    <property type="entry name" value="FOLYLPOLYGLUTAMATE SYNTHASE-RELATED"/>
    <property type="match status" value="1"/>
</dbReference>
<dbReference type="InterPro" id="IPR013221">
    <property type="entry name" value="Mur_ligase_cen"/>
</dbReference>
<dbReference type="SUPFAM" id="SSF53244">
    <property type="entry name" value="MurD-like peptide ligases, peptide-binding domain"/>
    <property type="match status" value="1"/>
</dbReference>
<dbReference type="GO" id="GO:0005737">
    <property type="term" value="C:cytoplasm"/>
    <property type="evidence" value="ECO:0007669"/>
    <property type="project" value="TreeGrafter"/>
</dbReference>
<dbReference type="InterPro" id="IPR018109">
    <property type="entry name" value="Folylpolyglutamate_synth_CS"/>
</dbReference>
<name>A0A1R4G680_9MICO</name>
<dbReference type="GO" id="GO:0005524">
    <property type="term" value="F:ATP binding"/>
    <property type="evidence" value="ECO:0007669"/>
    <property type="project" value="UniProtKB-KW"/>
</dbReference>
<comment type="cofactor">
    <cofactor evidence="1">
        <name>Mg(2+)</name>
        <dbReference type="ChEBI" id="CHEBI:18420"/>
    </cofactor>
</comment>
<dbReference type="FunFam" id="3.40.1190.10:FF:000011">
    <property type="entry name" value="Folylpolyglutamate synthase/dihydrofolate synthase"/>
    <property type="match status" value="1"/>
</dbReference>
<comment type="similarity">
    <text evidence="2 11">Belongs to the folylpolyglutamate synthase family.</text>
</comment>
<proteinExistence type="inferred from homology"/>
<dbReference type="PANTHER" id="PTHR11136:SF0">
    <property type="entry name" value="DIHYDROFOLATE SYNTHETASE-RELATED"/>
    <property type="match status" value="1"/>
</dbReference>
<keyword evidence="6 11" id="KW-0547">Nucleotide-binding</keyword>
<evidence type="ECO:0000256" key="10">
    <source>
        <dbReference type="ARBA" id="ARBA00047493"/>
    </source>
</evidence>
<dbReference type="GO" id="GO:0008841">
    <property type="term" value="F:dihydrofolate synthase activity"/>
    <property type="evidence" value="ECO:0007669"/>
    <property type="project" value="TreeGrafter"/>
</dbReference>
<feature type="domain" description="Mur ligase central" evidence="13">
    <location>
        <begin position="64"/>
        <end position="295"/>
    </location>
</feature>
<organism evidence="14 15">
    <name type="scientific">Agrococcus casei LMG 22410</name>
    <dbReference type="NCBI Taxonomy" id="1255656"/>
    <lineage>
        <taxon>Bacteria</taxon>
        <taxon>Bacillati</taxon>
        <taxon>Actinomycetota</taxon>
        <taxon>Actinomycetes</taxon>
        <taxon>Micrococcales</taxon>
        <taxon>Microbacteriaceae</taxon>
        <taxon>Agrococcus</taxon>
    </lineage>
</organism>
<evidence type="ECO:0000256" key="11">
    <source>
        <dbReference type="PIRNR" id="PIRNR001563"/>
    </source>
</evidence>
<evidence type="ECO:0000313" key="14">
    <source>
        <dbReference type="EMBL" id="SJM63659.1"/>
    </source>
</evidence>
<reference evidence="14 15" key="1">
    <citation type="submission" date="2017-02" db="EMBL/GenBank/DDBJ databases">
        <authorList>
            <person name="Peterson S.W."/>
        </authorList>
    </citation>
    <scope>NUCLEOTIDE SEQUENCE [LARGE SCALE GENOMIC DNA]</scope>
    <source>
        <strain evidence="14 15">LMG 22410</strain>
    </source>
</reference>
<dbReference type="GO" id="GO:0046872">
    <property type="term" value="F:metal ion binding"/>
    <property type="evidence" value="ECO:0007669"/>
    <property type="project" value="UniProtKB-KW"/>
</dbReference>
<keyword evidence="5" id="KW-0479">Metal-binding</keyword>
<dbReference type="Pfam" id="PF08245">
    <property type="entry name" value="Mur_ligase_M"/>
    <property type="match status" value="1"/>
</dbReference>
<evidence type="ECO:0000256" key="6">
    <source>
        <dbReference type="ARBA" id="ARBA00022741"/>
    </source>
</evidence>
<dbReference type="InterPro" id="IPR036565">
    <property type="entry name" value="Mur-like_cat_sf"/>
</dbReference>
<dbReference type="AlphaFoldDB" id="A0A1R4G680"/>
<dbReference type="EC" id="6.3.2.17" evidence="3"/>
<dbReference type="Gene3D" id="3.40.1190.10">
    <property type="entry name" value="Mur-like, catalytic domain"/>
    <property type="match status" value="1"/>
</dbReference>
<dbReference type="Gene3D" id="3.90.190.20">
    <property type="entry name" value="Mur ligase, C-terminal domain"/>
    <property type="match status" value="1"/>
</dbReference>
<dbReference type="EMBL" id="FUHU01000038">
    <property type="protein sequence ID" value="SJM63659.1"/>
    <property type="molecule type" value="Genomic_DNA"/>
</dbReference>
<comment type="catalytic activity">
    <reaction evidence="10">
        <text>(6S)-5,6,7,8-tetrahydrofolyl-(gamma-L-Glu)(n) + L-glutamate + ATP = (6S)-5,6,7,8-tetrahydrofolyl-(gamma-L-Glu)(n+1) + ADP + phosphate + H(+)</text>
        <dbReference type="Rhea" id="RHEA:10580"/>
        <dbReference type="Rhea" id="RHEA-COMP:14738"/>
        <dbReference type="Rhea" id="RHEA-COMP:14740"/>
        <dbReference type="ChEBI" id="CHEBI:15378"/>
        <dbReference type="ChEBI" id="CHEBI:29985"/>
        <dbReference type="ChEBI" id="CHEBI:30616"/>
        <dbReference type="ChEBI" id="CHEBI:43474"/>
        <dbReference type="ChEBI" id="CHEBI:141005"/>
        <dbReference type="ChEBI" id="CHEBI:456216"/>
        <dbReference type="EC" id="6.3.2.17"/>
    </reaction>
</comment>
<keyword evidence="7 11" id="KW-0067">ATP-binding</keyword>
<keyword evidence="8" id="KW-0460">Magnesium</keyword>
<evidence type="ECO:0000256" key="2">
    <source>
        <dbReference type="ARBA" id="ARBA00008276"/>
    </source>
</evidence>
<keyword evidence="15" id="KW-1185">Reference proteome</keyword>
<evidence type="ECO:0000256" key="8">
    <source>
        <dbReference type="ARBA" id="ARBA00022842"/>
    </source>
</evidence>
<evidence type="ECO:0000259" key="13">
    <source>
        <dbReference type="Pfam" id="PF08245"/>
    </source>
</evidence>
<evidence type="ECO:0000313" key="15">
    <source>
        <dbReference type="Proteomes" id="UP000195787"/>
    </source>
</evidence>
<dbReference type="SUPFAM" id="SSF53623">
    <property type="entry name" value="MurD-like peptide ligases, catalytic domain"/>
    <property type="match status" value="1"/>
</dbReference>
<dbReference type="PROSITE" id="PS01011">
    <property type="entry name" value="FOLYLPOLYGLU_SYNT_1"/>
    <property type="match status" value="1"/>
</dbReference>
<evidence type="ECO:0000256" key="9">
    <source>
        <dbReference type="ARBA" id="ARBA00030592"/>
    </source>
</evidence>
<feature type="domain" description="Mur ligase C-terminal" evidence="12">
    <location>
        <begin position="322"/>
        <end position="444"/>
    </location>
</feature>
<keyword evidence="4 11" id="KW-0436">Ligase</keyword>
<evidence type="ECO:0000259" key="12">
    <source>
        <dbReference type="Pfam" id="PF02875"/>
    </source>
</evidence>
<evidence type="ECO:0000256" key="1">
    <source>
        <dbReference type="ARBA" id="ARBA00001946"/>
    </source>
</evidence>
<dbReference type="InterPro" id="IPR036615">
    <property type="entry name" value="Mur_ligase_C_dom_sf"/>
</dbReference>
<evidence type="ECO:0000256" key="7">
    <source>
        <dbReference type="ARBA" id="ARBA00022840"/>
    </source>
</evidence>
<dbReference type="InterPro" id="IPR004101">
    <property type="entry name" value="Mur_ligase_C"/>
</dbReference>
<dbReference type="Proteomes" id="UP000195787">
    <property type="component" value="Unassembled WGS sequence"/>
</dbReference>
<sequence>MTPGDQPVDEAILDTLEDREAAEAAYQQLLERAGEQAVEPRLAATARAVELLGDPQHAARVIHVTGTNGKGSTARLIETLLRSHGLRTGLLTSPHVDRVNERIMIDGEPVSDEAFARNWADVSPFLELVDAELEADGQRRLTFFEAITVLAFAIFADAPVDVQVLEVGMGGRWDSTNVADADVAVFTPIALDHTNRLGATIEAIAGEKAGIIKTGSRVVSAEQSDEARHVIQSAAVELGCPVQWEGESFRVDDAMVAVGGLMVTLSTAAGHKDPTPLPLMGRHQANNAALAVAAVEALLGSDDQGIAADVLADGFALATSPGRLEVIGNDPVVIVDAAHNPHAAHALAEGIREWFQPEGVQIVLGLLQGKDARGVIEQLQGLVDTVVVTESDTERAMPADELAAIATDVLGDEAVIVEPHLLEAVEIARERASDKDQPVLVTGSITLLGSVIRHAKEEMWIRR</sequence>